<dbReference type="Pfam" id="PF13477">
    <property type="entry name" value="Glyco_trans_4_2"/>
    <property type="match status" value="1"/>
</dbReference>
<sequence length="378" mass="41388">MMASTLLFIVNDPAFFISHRLAIAEKAKKDGYVVHVATMDGVAVKDVVEKGFHHHIIPLSRSGRNLFFEFLTFFSILKLLWRIKPDLLHLVTIKPVIYGGLAARLAPVKGVVAAISGLGFVFLTRGYKAAVLRKLVGFLYRLALGKKNLRVIFQNPGDRDLLLRMGVLCVESVELIRGSGVDLKAYPFVPEPEGSVPIVCLAARLLRDKGVTEFVQAAGLLKQRGVVARFQLVGDPDPGNPATITDAEIAEWEAEGIVEIMGYRKDIASVFAAANLVVLPSYREGLPKVLVEAAACGRAVVTTDVPGCRDAIDPDITGVLVPVRDPLQLANAMDALLKESLRRHRMGAEGRVLAENEFAIEKIVHQHMEIYSKLDRAI</sequence>
<feature type="domain" description="Glycosyltransferase subfamily 4-like N-terminal" evidence="1">
    <location>
        <begin position="7"/>
        <end position="141"/>
    </location>
</feature>
<dbReference type="EMBL" id="LT629972">
    <property type="protein sequence ID" value="SEI23466.1"/>
    <property type="molecule type" value="Genomic_DNA"/>
</dbReference>
<name>A0A1H6PCU7_9PSED</name>
<evidence type="ECO:0000259" key="1">
    <source>
        <dbReference type="Pfam" id="PF13477"/>
    </source>
</evidence>
<protein>
    <submittedName>
        <fullName evidence="2">Glycosyltransferase involved in cell wall bisynthesis</fullName>
    </submittedName>
</protein>
<evidence type="ECO:0000313" key="2">
    <source>
        <dbReference type="EMBL" id="SEI23466.1"/>
    </source>
</evidence>
<organism evidence="2 3">
    <name type="scientific">Pseudomonas asplenii</name>
    <dbReference type="NCBI Taxonomy" id="53407"/>
    <lineage>
        <taxon>Bacteria</taxon>
        <taxon>Pseudomonadati</taxon>
        <taxon>Pseudomonadota</taxon>
        <taxon>Gammaproteobacteria</taxon>
        <taxon>Pseudomonadales</taxon>
        <taxon>Pseudomonadaceae</taxon>
        <taxon>Pseudomonas</taxon>
    </lineage>
</organism>
<dbReference type="Proteomes" id="UP000182272">
    <property type="component" value="Chromosome I"/>
</dbReference>
<dbReference type="Gene3D" id="3.40.50.2000">
    <property type="entry name" value="Glycogen Phosphorylase B"/>
    <property type="match status" value="2"/>
</dbReference>
<dbReference type="CDD" id="cd03808">
    <property type="entry name" value="GT4_CapM-like"/>
    <property type="match status" value="1"/>
</dbReference>
<reference evidence="2 3" key="1">
    <citation type="submission" date="2016-10" db="EMBL/GenBank/DDBJ databases">
        <authorList>
            <person name="de Groot N.N."/>
        </authorList>
    </citation>
    <scope>NUCLEOTIDE SEQUENCE [LARGE SCALE GENOMIC DNA]</scope>
    <source>
        <strain evidence="2 3">LMG 2158</strain>
    </source>
</reference>
<dbReference type="RefSeq" id="WP_231986166.1">
    <property type="nucleotide sequence ID" value="NZ_CP162519.1"/>
</dbReference>
<accession>A0A1H6PCU7</accession>
<dbReference type="InterPro" id="IPR028098">
    <property type="entry name" value="Glyco_trans_4-like_N"/>
</dbReference>
<dbReference type="AlphaFoldDB" id="A0A1H6PCU7"/>
<evidence type="ECO:0000313" key="3">
    <source>
        <dbReference type="Proteomes" id="UP000182272"/>
    </source>
</evidence>
<gene>
    <name evidence="2" type="ORF">SAMN05216581_5180</name>
</gene>
<keyword evidence="2" id="KW-0808">Transferase</keyword>
<dbReference type="PANTHER" id="PTHR12526:SF638">
    <property type="entry name" value="SPORE COAT PROTEIN SA"/>
    <property type="match status" value="1"/>
</dbReference>
<proteinExistence type="predicted"/>
<dbReference type="SUPFAM" id="SSF53756">
    <property type="entry name" value="UDP-Glycosyltransferase/glycogen phosphorylase"/>
    <property type="match status" value="1"/>
</dbReference>
<dbReference type="Pfam" id="PF13692">
    <property type="entry name" value="Glyco_trans_1_4"/>
    <property type="match status" value="1"/>
</dbReference>
<dbReference type="GO" id="GO:0016757">
    <property type="term" value="F:glycosyltransferase activity"/>
    <property type="evidence" value="ECO:0007669"/>
    <property type="project" value="UniProtKB-ARBA"/>
</dbReference>
<dbReference type="PANTHER" id="PTHR12526">
    <property type="entry name" value="GLYCOSYLTRANSFERASE"/>
    <property type="match status" value="1"/>
</dbReference>